<protein>
    <submittedName>
        <fullName evidence="1">Uncharacterized protein</fullName>
    </submittedName>
</protein>
<accession>A0A2L0ETV0</accession>
<reference evidence="1 2" key="1">
    <citation type="submission" date="2015-09" db="EMBL/GenBank/DDBJ databases">
        <title>Sorangium comparison.</title>
        <authorList>
            <person name="Zaburannyi N."/>
            <person name="Bunk B."/>
            <person name="Overmann J."/>
            <person name="Mueller R."/>
        </authorList>
    </citation>
    <scope>NUCLEOTIDE SEQUENCE [LARGE SCALE GENOMIC DNA]</scope>
    <source>
        <strain evidence="1 2">So ce26</strain>
    </source>
</reference>
<organism evidence="1 2">
    <name type="scientific">Sorangium cellulosum</name>
    <name type="common">Polyangium cellulosum</name>
    <dbReference type="NCBI Taxonomy" id="56"/>
    <lineage>
        <taxon>Bacteria</taxon>
        <taxon>Pseudomonadati</taxon>
        <taxon>Myxococcota</taxon>
        <taxon>Polyangia</taxon>
        <taxon>Polyangiales</taxon>
        <taxon>Polyangiaceae</taxon>
        <taxon>Sorangium</taxon>
    </lineage>
</organism>
<dbReference type="AlphaFoldDB" id="A0A2L0ETV0"/>
<dbReference type="EMBL" id="CP012673">
    <property type="protein sequence ID" value="AUX42704.1"/>
    <property type="molecule type" value="Genomic_DNA"/>
</dbReference>
<dbReference type="RefSeq" id="WP_159397126.1">
    <property type="nucleotide sequence ID" value="NZ_CP012673.1"/>
</dbReference>
<proteinExistence type="predicted"/>
<evidence type="ECO:0000313" key="2">
    <source>
        <dbReference type="Proteomes" id="UP000238348"/>
    </source>
</evidence>
<sequence>MPITCALPLAHLARPGTADRPIAVVGYPGERPRVGLLGGDVTPLPPSVRLDYGGLPRVLGAVVDLGAHERVPE</sequence>
<dbReference type="Proteomes" id="UP000238348">
    <property type="component" value="Chromosome"/>
</dbReference>
<gene>
    <name evidence="1" type="ORF">SOCE26_041370</name>
</gene>
<evidence type="ECO:0000313" key="1">
    <source>
        <dbReference type="EMBL" id="AUX42704.1"/>
    </source>
</evidence>
<name>A0A2L0ETV0_SORCE</name>